<comment type="similarity">
    <text evidence="1 2">Belongs to the UPF0301 (AlgH) family.</text>
</comment>
<dbReference type="GO" id="GO:0005829">
    <property type="term" value="C:cytosol"/>
    <property type="evidence" value="ECO:0007669"/>
    <property type="project" value="TreeGrafter"/>
</dbReference>
<dbReference type="PANTHER" id="PTHR30327">
    <property type="entry name" value="UNCHARACTERIZED PROTEIN YQGE"/>
    <property type="match status" value="1"/>
</dbReference>
<proteinExistence type="inferred from homology"/>
<dbReference type="NCBIfam" id="NF001268">
    <property type="entry name" value="PRK00228.1-4"/>
    <property type="match status" value="1"/>
</dbReference>
<dbReference type="PANTHER" id="PTHR30327:SF1">
    <property type="entry name" value="UPF0301 PROTEIN YQGE"/>
    <property type="match status" value="1"/>
</dbReference>
<dbReference type="Pfam" id="PF02622">
    <property type="entry name" value="DUF179"/>
    <property type="match status" value="1"/>
</dbReference>
<keyword evidence="4" id="KW-1185">Reference proteome</keyword>
<organism evidence="3 4">
    <name type="scientific">Thalassovita litoralis</name>
    <dbReference type="NCBI Taxonomy" id="1010611"/>
    <lineage>
        <taxon>Bacteria</taxon>
        <taxon>Pseudomonadati</taxon>
        <taxon>Pseudomonadota</taxon>
        <taxon>Alphaproteobacteria</taxon>
        <taxon>Rhodobacterales</taxon>
        <taxon>Roseobacteraceae</taxon>
        <taxon>Thalassovita</taxon>
    </lineage>
</organism>
<evidence type="ECO:0000256" key="1">
    <source>
        <dbReference type="ARBA" id="ARBA00009600"/>
    </source>
</evidence>
<evidence type="ECO:0000313" key="4">
    <source>
        <dbReference type="Proteomes" id="UP000316030"/>
    </source>
</evidence>
<sequence>MPCVVVFLSRVLDHGAGQTYLCLMEPSQTQLDLTGKLLIAMPGMGDSRFERAVVLICAHSPEGAMGLIVNKPTEEVELADMLDQLSIDHGPDSRQMGVSFGGPVEPGRGFVLHSLDYVSLINTLKVEGGFGMTATLDILEAFAEGKGPERALVVIGYAGWGPGQLEDELAQNAWLTCDANMELVFDLPDRGKWGAALKSLGVDALLLSPEAGRA</sequence>
<dbReference type="Gene3D" id="3.40.1740.10">
    <property type="entry name" value="VC0467-like"/>
    <property type="match status" value="1"/>
</dbReference>
<dbReference type="HAMAP" id="MF_00758">
    <property type="entry name" value="UPF0301"/>
    <property type="match status" value="1"/>
</dbReference>
<name>A0A521FP22_9RHOB</name>
<dbReference type="AlphaFoldDB" id="A0A521FP22"/>
<reference evidence="3 4" key="1">
    <citation type="submission" date="2017-05" db="EMBL/GenBank/DDBJ databases">
        <authorList>
            <person name="Varghese N."/>
            <person name="Submissions S."/>
        </authorList>
    </citation>
    <scope>NUCLEOTIDE SEQUENCE [LARGE SCALE GENOMIC DNA]</scope>
    <source>
        <strain evidence="3 4">DSM 29506</strain>
    </source>
</reference>
<dbReference type="Proteomes" id="UP000316030">
    <property type="component" value="Unassembled WGS sequence"/>
</dbReference>
<dbReference type="SUPFAM" id="SSF143456">
    <property type="entry name" value="VC0467-like"/>
    <property type="match status" value="1"/>
</dbReference>
<evidence type="ECO:0000313" key="3">
    <source>
        <dbReference type="EMBL" id="SMO97965.1"/>
    </source>
</evidence>
<gene>
    <name evidence="3" type="ORF">SAMN06265173_1404</name>
</gene>
<protein>
    <recommendedName>
        <fullName evidence="2">UPF0301 protein SAMN06265173_1404</fullName>
    </recommendedName>
</protein>
<dbReference type="InterPro" id="IPR003774">
    <property type="entry name" value="AlgH-like"/>
</dbReference>
<accession>A0A521FP22</accession>
<dbReference type="EMBL" id="FXTO01000040">
    <property type="protein sequence ID" value="SMO97965.1"/>
    <property type="molecule type" value="Genomic_DNA"/>
</dbReference>
<evidence type="ECO:0000256" key="2">
    <source>
        <dbReference type="HAMAP-Rule" id="MF_00758"/>
    </source>
</evidence>